<evidence type="ECO:0000256" key="1">
    <source>
        <dbReference type="SAM" id="Phobius"/>
    </source>
</evidence>
<name>A0A1U7J397_9CYAN</name>
<dbReference type="RefSeq" id="WP_073609502.1">
    <property type="nucleotide sequence ID" value="NZ_MRCG01000012.1"/>
</dbReference>
<evidence type="ECO:0000313" key="3">
    <source>
        <dbReference type="EMBL" id="OKH46672.1"/>
    </source>
</evidence>
<dbReference type="Pfam" id="PF14317">
    <property type="entry name" value="YcxB"/>
    <property type="match status" value="1"/>
</dbReference>
<sequence>MLTIRCQLTADDYVKAQYLHIRPSPWVKYLALGLLGLSLVVLVSGTLSPFLLTNLLIAALPILFFAIIYGFILVVIVPSKTRRVFAQQKSLQAQYEIVISPDTIETTSEQGTSRMAIADFYKYKVGKDLVLLYQSQALFHMFPRRVFDSETDFKQFLTYLEANLGHPRN</sequence>
<feature type="transmembrane region" description="Helical" evidence="1">
    <location>
        <begin position="56"/>
        <end position="77"/>
    </location>
</feature>
<feature type="domain" description="YcxB-like C-terminal" evidence="2">
    <location>
        <begin position="99"/>
        <end position="159"/>
    </location>
</feature>
<keyword evidence="4" id="KW-1185">Reference proteome</keyword>
<gene>
    <name evidence="3" type="ORF">NIES30_16405</name>
</gene>
<dbReference type="OrthoDB" id="514127at2"/>
<dbReference type="STRING" id="549789.NIES30_16405"/>
<comment type="caution">
    <text evidence="3">The sequence shown here is derived from an EMBL/GenBank/DDBJ whole genome shotgun (WGS) entry which is preliminary data.</text>
</comment>
<feature type="transmembrane region" description="Helical" evidence="1">
    <location>
        <begin position="29"/>
        <end position="50"/>
    </location>
</feature>
<dbReference type="AlphaFoldDB" id="A0A1U7J397"/>
<dbReference type="InterPro" id="IPR025588">
    <property type="entry name" value="YcxB-like_C"/>
</dbReference>
<keyword evidence="1" id="KW-0472">Membrane</keyword>
<proteinExistence type="predicted"/>
<organism evidence="3 4">
    <name type="scientific">Phormidium tenue NIES-30</name>
    <dbReference type="NCBI Taxonomy" id="549789"/>
    <lineage>
        <taxon>Bacteria</taxon>
        <taxon>Bacillati</taxon>
        <taxon>Cyanobacteriota</taxon>
        <taxon>Cyanophyceae</taxon>
        <taxon>Oscillatoriophycideae</taxon>
        <taxon>Oscillatoriales</taxon>
        <taxon>Oscillatoriaceae</taxon>
        <taxon>Phormidium</taxon>
    </lineage>
</organism>
<reference evidence="3 4" key="1">
    <citation type="submission" date="2016-11" db="EMBL/GenBank/DDBJ databases">
        <title>Draft Genome Sequences of Nine Cyanobacterial Strains from Diverse Habitats.</title>
        <authorList>
            <person name="Zhu T."/>
            <person name="Hou S."/>
            <person name="Lu X."/>
            <person name="Hess W.R."/>
        </authorList>
    </citation>
    <scope>NUCLEOTIDE SEQUENCE [LARGE SCALE GENOMIC DNA]</scope>
    <source>
        <strain evidence="3 4">NIES-30</strain>
    </source>
</reference>
<keyword evidence="1" id="KW-1133">Transmembrane helix</keyword>
<evidence type="ECO:0000259" key="2">
    <source>
        <dbReference type="Pfam" id="PF14317"/>
    </source>
</evidence>
<protein>
    <recommendedName>
        <fullName evidence="2">YcxB-like C-terminal domain-containing protein</fullName>
    </recommendedName>
</protein>
<dbReference type="EMBL" id="MRCG01000012">
    <property type="protein sequence ID" value="OKH46672.1"/>
    <property type="molecule type" value="Genomic_DNA"/>
</dbReference>
<dbReference type="Proteomes" id="UP000185557">
    <property type="component" value="Unassembled WGS sequence"/>
</dbReference>
<accession>A0A1U7J397</accession>
<evidence type="ECO:0000313" key="4">
    <source>
        <dbReference type="Proteomes" id="UP000185557"/>
    </source>
</evidence>
<keyword evidence="1" id="KW-0812">Transmembrane</keyword>